<protein>
    <submittedName>
        <fullName evidence="1">DNA/RNA polymerase</fullName>
    </submittedName>
</protein>
<organism evidence="1 2">
    <name type="scientific">Thelephora ganbajun</name>
    <name type="common">Ganba fungus</name>
    <dbReference type="NCBI Taxonomy" id="370292"/>
    <lineage>
        <taxon>Eukaryota</taxon>
        <taxon>Fungi</taxon>
        <taxon>Dikarya</taxon>
        <taxon>Basidiomycota</taxon>
        <taxon>Agaricomycotina</taxon>
        <taxon>Agaricomycetes</taxon>
        <taxon>Thelephorales</taxon>
        <taxon>Thelephoraceae</taxon>
        <taxon>Thelephora</taxon>
    </lineage>
</organism>
<gene>
    <name evidence="1" type="ORF">BDM02DRAFT_3154679</name>
</gene>
<name>A0ACB6ZN05_THEGA</name>
<keyword evidence="2" id="KW-1185">Reference proteome</keyword>
<evidence type="ECO:0000313" key="2">
    <source>
        <dbReference type="Proteomes" id="UP000886501"/>
    </source>
</evidence>
<reference evidence="1" key="1">
    <citation type="submission" date="2019-10" db="EMBL/GenBank/DDBJ databases">
        <authorList>
            <consortium name="DOE Joint Genome Institute"/>
            <person name="Kuo A."/>
            <person name="Miyauchi S."/>
            <person name="Kiss E."/>
            <person name="Drula E."/>
            <person name="Kohler A."/>
            <person name="Sanchez-Garcia M."/>
            <person name="Andreopoulos B."/>
            <person name="Barry K.W."/>
            <person name="Bonito G."/>
            <person name="Buee M."/>
            <person name="Carver A."/>
            <person name="Chen C."/>
            <person name="Cichocki N."/>
            <person name="Clum A."/>
            <person name="Culley D."/>
            <person name="Crous P.W."/>
            <person name="Fauchery L."/>
            <person name="Girlanda M."/>
            <person name="Hayes R."/>
            <person name="Keri Z."/>
            <person name="Labutti K."/>
            <person name="Lipzen A."/>
            <person name="Lombard V."/>
            <person name="Magnuson J."/>
            <person name="Maillard F."/>
            <person name="Morin E."/>
            <person name="Murat C."/>
            <person name="Nolan M."/>
            <person name="Ohm R."/>
            <person name="Pangilinan J."/>
            <person name="Pereira M."/>
            <person name="Perotto S."/>
            <person name="Peter M."/>
            <person name="Riley R."/>
            <person name="Sitrit Y."/>
            <person name="Stielow B."/>
            <person name="Szollosi G."/>
            <person name="Zifcakova L."/>
            <person name="Stursova M."/>
            <person name="Spatafora J.W."/>
            <person name="Tedersoo L."/>
            <person name="Vaario L.-M."/>
            <person name="Yamada A."/>
            <person name="Yan M."/>
            <person name="Wang P."/>
            <person name="Xu J."/>
            <person name="Bruns T."/>
            <person name="Baldrian P."/>
            <person name="Vilgalys R."/>
            <person name="Henrissat B."/>
            <person name="Grigoriev I.V."/>
            <person name="Hibbett D."/>
            <person name="Nagy L.G."/>
            <person name="Martin F.M."/>
        </authorList>
    </citation>
    <scope>NUCLEOTIDE SEQUENCE</scope>
    <source>
        <strain evidence="1">P2</strain>
    </source>
</reference>
<dbReference type="EMBL" id="MU117981">
    <property type="protein sequence ID" value="KAF9650788.1"/>
    <property type="molecule type" value="Genomic_DNA"/>
</dbReference>
<evidence type="ECO:0000313" key="1">
    <source>
        <dbReference type="EMBL" id="KAF9650788.1"/>
    </source>
</evidence>
<comment type="caution">
    <text evidence="1">The sequence shown here is derived from an EMBL/GenBank/DDBJ whole genome shotgun (WGS) entry which is preliminary data.</text>
</comment>
<sequence>MRIHNLCYTALLDKSTVGRLGLVKDTDYIQTPTMVCIGLFVEQSKRCGLSPTILDDFISTRKRAKADLREETDPFKKVVLDGRQLTLKISASSIYGFTGATTRKLPCLAISSSVTAYTMIERTRQEVEAYYTIDNGQEHNAEVMYGDPDSVMVKFEPTDLKTVMRLGGEAADYFEEIYFPYNCRLASTVIETCSHKILIDRNVASELLQNKVDMSQLTDYTGRQAHVGLAARMEQRDAGSAPALGDRAAYAIIKGYKENNIPIDTKYCLDNQLTKPLVRILKPILGEKTSPLCGLMKFVVKTRTCLGCKTTLKPTNSLVAELQMRFAKLWTQCQRFQGSLHQDALYTSKDYPIFYMRKEAQKDAGDPNGSWSGRTILIH</sequence>
<dbReference type="Proteomes" id="UP000886501">
    <property type="component" value="Unassembled WGS sequence"/>
</dbReference>
<proteinExistence type="predicted"/>
<accession>A0ACB6ZN05</accession>
<reference evidence="1" key="2">
    <citation type="journal article" date="2020" name="Nat. Commun.">
        <title>Large-scale genome sequencing of mycorrhizal fungi provides insights into the early evolution of symbiotic traits.</title>
        <authorList>
            <person name="Miyauchi S."/>
            <person name="Kiss E."/>
            <person name="Kuo A."/>
            <person name="Drula E."/>
            <person name="Kohler A."/>
            <person name="Sanchez-Garcia M."/>
            <person name="Morin E."/>
            <person name="Andreopoulos B."/>
            <person name="Barry K.W."/>
            <person name="Bonito G."/>
            <person name="Buee M."/>
            <person name="Carver A."/>
            <person name="Chen C."/>
            <person name="Cichocki N."/>
            <person name="Clum A."/>
            <person name="Culley D."/>
            <person name="Crous P.W."/>
            <person name="Fauchery L."/>
            <person name="Girlanda M."/>
            <person name="Hayes R.D."/>
            <person name="Keri Z."/>
            <person name="LaButti K."/>
            <person name="Lipzen A."/>
            <person name="Lombard V."/>
            <person name="Magnuson J."/>
            <person name="Maillard F."/>
            <person name="Murat C."/>
            <person name="Nolan M."/>
            <person name="Ohm R.A."/>
            <person name="Pangilinan J."/>
            <person name="Pereira M.F."/>
            <person name="Perotto S."/>
            <person name="Peter M."/>
            <person name="Pfister S."/>
            <person name="Riley R."/>
            <person name="Sitrit Y."/>
            <person name="Stielow J.B."/>
            <person name="Szollosi G."/>
            <person name="Zifcakova L."/>
            <person name="Stursova M."/>
            <person name="Spatafora J.W."/>
            <person name="Tedersoo L."/>
            <person name="Vaario L.M."/>
            <person name="Yamada A."/>
            <person name="Yan M."/>
            <person name="Wang P."/>
            <person name="Xu J."/>
            <person name="Bruns T."/>
            <person name="Baldrian P."/>
            <person name="Vilgalys R."/>
            <person name="Dunand C."/>
            <person name="Henrissat B."/>
            <person name="Grigoriev I.V."/>
            <person name="Hibbett D."/>
            <person name="Nagy L.G."/>
            <person name="Martin F.M."/>
        </authorList>
    </citation>
    <scope>NUCLEOTIDE SEQUENCE</scope>
    <source>
        <strain evidence="1">P2</strain>
    </source>
</reference>